<dbReference type="PANTHER" id="PTHR34589">
    <property type="entry name" value="SIMILAR TO RIKEN CDNA 2700081O15"/>
    <property type="match status" value="1"/>
</dbReference>
<gene>
    <name evidence="3" type="ORF">scyTo_0024555</name>
</gene>
<evidence type="ECO:0000259" key="2">
    <source>
        <dbReference type="Pfam" id="PF18658"/>
    </source>
</evidence>
<evidence type="ECO:0000313" key="3">
    <source>
        <dbReference type="EMBL" id="GCB84204.1"/>
    </source>
</evidence>
<dbReference type="GO" id="GO:0045892">
    <property type="term" value="P:negative regulation of DNA-templated transcription"/>
    <property type="evidence" value="ECO:0007669"/>
    <property type="project" value="TreeGrafter"/>
</dbReference>
<dbReference type="STRING" id="75743.A0A401QFR6"/>
<feature type="domain" description="SPIN-DOC-like zinc-finger" evidence="2">
    <location>
        <begin position="115"/>
        <end position="178"/>
    </location>
</feature>
<name>A0A401QFR6_SCYTO</name>
<dbReference type="InterPro" id="IPR052675">
    <property type="entry name" value="ZnF_transloc-Spindlin_int"/>
</dbReference>
<reference evidence="3 4" key="1">
    <citation type="journal article" date="2018" name="Nat. Ecol. Evol.">
        <title>Shark genomes provide insights into elasmobranch evolution and the origin of vertebrates.</title>
        <authorList>
            <person name="Hara Y"/>
            <person name="Yamaguchi K"/>
            <person name="Onimaru K"/>
            <person name="Kadota M"/>
            <person name="Koyanagi M"/>
            <person name="Keeley SD"/>
            <person name="Tatsumi K"/>
            <person name="Tanaka K"/>
            <person name="Motone F"/>
            <person name="Kageyama Y"/>
            <person name="Nozu R"/>
            <person name="Adachi N"/>
            <person name="Nishimura O"/>
            <person name="Nakagawa R"/>
            <person name="Tanegashima C"/>
            <person name="Kiyatake I"/>
            <person name="Matsumoto R"/>
            <person name="Murakumo K"/>
            <person name="Nishida K"/>
            <person name="Terakita A"/>
            <person name="Kuratani S"/>
            <person name="Sato K"/>
            <person name="Hyodo S Kuraku.S."/>
        </authorList>
    </citation>
    <scope>NUCLEOTIDE SEQUENCE [LARGE SCALE GENOMIC DNA]</scope>
</reference>
<dbReference type="InterPro" id="IPR040647">
    <property type="entry name" value="SPIN-DOC_Znf-C2H2"/>
</dbReference>
<feature type="region of interest" description="Disordered" evidence="1">
    <location>
        <begin position="183"/>
        <end position="202"/>
    </location>
</feature>
<sequence>MMQHNPLARLTSKGVRRYYQQRWRVDHLMDYDWWQHGLVCMVCGKSLATLTLSTIKRHILQNHPHSLNFNQAERENILEAWNERTLQRDCTAVQLVMPERGPSWSAGKRPRCHYQERWRFEYLMDYDRWWHTLVCMVCGKSLATVALSTIKRHILQNHPHSLNFHQAEKENILEAWSKTTSREESAVIKPGPTGKEDISGSRVQPVGAGKVINYQS</sequence>
<comment type="caution">
    <text evidence="3">The sequence shown here is derived from an EMBL/GenBank/DDBJ whole genome shotgun (WGS) entry which is preliminary data.</text>
</comment>
<dbReference type="Proteomes" id="UP000288216">
    <property type="component" value="Unassembled WGS sequence"/>
</dbReference>
<protein>
    <recommendedName>
        <fullName evidence="2">SPIN-DOC-like zinc-finger domain-containing protein</fullName>
    </recommendedName>
</protein>
<dbReference type="Pfam" id="PF18658">
    <property type="entry name" value="zf-C2H2_12"/>
    <property type="match status" value="2"/>
</dbReference>
<dbReference type="AlphaFoldDB" id="A0A401QFR6"/>
<evidence type="ECO:0000313" key="4">
    <source>
        <dbReference type="Proteomes" id="UP000288216"/>
    </source>
</evidence>
<proteinExistence type="predicted"/>
<evidence type="ECO:0000256" key="1">
    <source>
        <dbReference type="SAM" id="MobiDB-lite"/>
    </source>
</evidence>
<dbReference type="PANTHER" id="PTHR34589:SF2">
    <property type="entry name" value="ZINC FINGER TRANSLOCATION-ASSOCIATED PROTEIN"/>
    <property type="match status" value="1"/>
</dbReference>
<dbReference type="EMBL" id="BFAA01049737">
    <property type="protein sequence ID" value="GCB84204.1"/>
    <property type="molecule type" value="Genomic_DNA"/>
</dbReference>
<accession>A0A401QFR6</accession>
<dbReference type="OrthoDB" id="9945249at2759"/>
<keyword evidence="4" id="KW-1185">Reference proteome</keyword>
<organism evidence="3 4">
    <name type="scientific">Scyliorhinus torazame</name>
    <name type="common">Cloudy catshark</name>
    <name type="synonym">Catulus torazame</name>
    <dbReference type="NCBI Taxonomy" id="75743"/>
    <lineage>
        <taxon>Eukaryota</taxon>
        <taxon>Metazoa</taxon>
        <taxon>Chordata</taxon>
        <taxon>Craniata</taxon>
        <taxon>Vertebrata</taxon>
        <taxon>Chondrichthyes</taxon>
        <taxon>Elasmobranchii</taxon>
        <taxon>Galeomorphii</taxon>
        <taxon>Galeoidea</taxon>
        <taxon>Carcharhiniformes</taxon>
        <taxon>Scyliorhinidae</taxon>
        <taxon>Scyliorhinus</taxon>
    </lineage>
</organism>
<feature type="domain" description="SPIN-DOC-like zinc-finger" evidence="2">
    <location>
        <begin position="20"/>
        <end position="83"/>
    </location>
</feature>